<dbReference type="RefSeq" id="WP_377907792.1">
    <property type="nucleotide sequence ID" value="NZ_JBHSGK010000003.1"/>
</dbReference>
<dbReference type="Proteomes" id="UP001595896">
    <property type="component" value="Unassembled WGS sequence"/>
</dbReference>
<dbReference type="InterPro" id="IPR045633">
    <property type="entry name" value="DUF6414"/>
</dbReference>
<protein>
    <submittedName>
        <fullName evidence="1">Uncharacterized protein</fullName>
    </submittedName>
</protein>
<evidence type="ECO:0000313" key="1">
    <source>
        <dbReference type="EMBL" id="MFC4735165.1"/>
    </source>
</evidence>
<organism evidence="1 2">
    <name type="scientific">Bacillus daqingensis</name>
    <dbReference type="NCBI Taxonomy" id="872396"/>
    <lineage>
        <taxon>Bacteria</taxon>
        <taxon>Bacillati</taxon>
        <taxon>Bacillota</taxon>
        <taxon>Bacilli</taxon>
        <taxon>Bacillales</taxon>
        <taxon>Bacillaceae</taxon>
        <taxon>Bacillus</taxon>
    </lineage>
</organism>
<accession>A0ABV9NSZ7</accession>
<dbReference type="Pfam" id="PF19952">
    <property type="entry name" value="DUF6414"/>
    <property type="match status" value="1"/>
</dbReference>
<reference evidence="2" key="1">
    <citation type="journal article" date="2019" name="Int. J. Syst. Evol. Microbiol.">
        <title>The Global Catalogue of Microorganisms (GCM) 10K type strain sequencing project: providing services to taxonomists for standard genome sequencing and annotation.</title>
        <authorList>
            <consortium name="The Broad Institute Genomics Platform"/>
            <consortium name="The Broad Institute Genome Sequencing Center for Infectious Disease"/>
            <person name="Wu L."/>
            <person name="Ma J."/>
        </authorList>
    </citation>
    <scope>NUCLEOTIDE SEQUENCE [LARGE SCALE GENOMIC DNA]</scope>
    <source>
        <strain evidence="2">JCM 12165</strain>
    </source>
</reference>
<dbReference type="EMBL" id="JBHSGK010000003">
    <property type="protein sequence ID" value="MFC4735165.1"/>
    <property type="molecule type" value="Genomic_DNA"/>
</dbReference>
<sequence length="69" mass="8064">MGTEYKMLCKIEKVIPKGHKFDLFDLEELEKKLLTRKQRRSKKSEGLPNEFKENVKGPAAIVMPIAIYR</sequence>
<gene>
    <name evidence="1" type="ORF">ACFO4L_01085</name>
</gene>
<name>A0ABV9NSZ7_9BACI</name>
<keyword evidence="2" id="KW-1185">Reference proteome</keyword>
<comment type="caution">
    <text evidence="1">The sequence shown here is derived from an EMBL/GenBank/DDBJ whole genome shotgun (WGS) entry which is preliminary data.</text>
</comment>
<proteinExistence type="predicted"/>
<evidence type="ECO:0000313" key="2">
    <source>
        <dbReference type="Proteomes" id="UP001595896"/>
    </source>
</evidence>